<accession>D8Q907</accession>
<reference evidence="2 3" key="1">
    <citation type="journal article" date="2010" name="Nat. Biotechnol.">
        <title>Genome sequence of the model mushroom Schizophyllum commune.</title>
        <authorList>
            <person name="Ohm R.A."/>
            <person name="de Jong J.F."/>
            <person name="Lugones L.G."/>
            <person name="Aerts A."/>
            <person name="Kothe E."/>
            <person name="Stajich J.E."/>
            <person name="de Vries R.P."/>
            <person name="Record E."/>
            <person name="Levasseur A."/>
            <person name="Baker S.E."/>
            <person name="Bartholomew K.A."/>
            <person name="Coutinho P.M."/>
            <person name="Erdmann S."/>
            <person name="Fowler T.J."/>
            <person name="Gathman A.C."/>
            <person name="Lombard V."/>
            <person name="Henrissat B."/>
            <person name="Knabe N."/>
            <person name="Kuees U."/>
            <person name="Lilly W.W."/>
            <person name="Lindquist E."/>
            <person name="Lucas S."/>
            <person name="Magnuson J.K."/>
            <person name="Piumi F."/>
            <person name="Raudaskoski M."/>
            <person name="Salamov A."/>
            <person name="Schmutz J."/>
            <person name="Schwarze F.W.M.R."/>
            <person name="vanKuyk P.A."/>
            <person name="Horton J.S."/>
            <person name="Grigoriev I.V."/>
            <person name="Woesten H.A.B."/>
        </authorList>
    </citation>
    <scope>NUCLEOTIDE SEQUENCE [LARGE SCALE GENOMIC DNA]</scope>
    <source>
        <strain evidence="3">H4-8 / FGSC 9210</strain>
    </source>
</reference>
<dbReference type="Gene3D" id="2.60.120.620">
    <property type="entry name" value="q2cbj1_9rhob like domain"/>
    <property type="match status" value="1"/>
</dbReference>
<dbReference type="eggNOG" id="ENOG502S2NY">
    <property type="taxonomic scope" value="Eukaryota"/>
</dbReference>
<feature type="non-terminal residue" evidence="2">
    <location>
        <position position="1218"/>
    </location>
</feature>
<keyword evidence="3" id="KW-1185">Reference proteome</keyword>
<evidence type="ECO:0000313" key="3">
    <source>
        <dbReference type="Proteomes" id="UP000007431"/>
    </source>
</evidence>
<dbReference type="VEuPathDB" id="FungiDB:SCHCODRAFT_02703146"/>
<organism evidence="3">
    <name type="scientific">Schizophyllum commune (strain H4-8 / FGSC 9210)</name>
    <name type="common">Split gill fungus</name>
    <dbReference type="NCBI Taxonomy" id="578458"/>
    <lineage>
        <taxon>Eukaryota</taxon>
        <taxon>Fungi</taxon>
        <taxon>Dikarya</taxon>
        <taxon>Basidiomycota</taxon>
        <taxon>Agaricomycotina</taxon>
        <taxon>Agaricomycetes</taxon>
        <taxon>Agaricomycetidae</taxon>
        <taxon>Agaricales</taxon>
        <taxon>Schizophyllaceae</taxon>
        <taxon>Schizophyllum</taxon>
    </lineage>
</organism>
<evidence type="ECO:0000256" key="1">
    <source>
        <dbReference type="SAM" id="MobiDB-lite"/>
    </source>
</evidence>
<dbReference type="AlphaFoldDB" id="D8Q907"/>
<evidence type="ECO:0008006" key="4">
    <source>
        <dbReference type="Google" id="ProtNLM"/>
    </source>
</evidence>
<dbReference type="OMA" id="DVMHEIK"/>
<protein>
    <recommendedName>
        <fullName evidence="4">Prolyl 4-hydroxylase alpha subunit Fe(2+) 2OG dioxygenase domain-containing protein</fullName>
    </recommendedName>
</protein>
<gene>
    <name evidence="2" type="ORF">SCHCODRAFT_110431</name>
</gene>
<evidence type="ECO:0000313" key="2">
    <source>
        <dbReference type="EMBL" id="EFI95156.1"/>
    </source>
</evidence>
<feature type="region of interest" description="Disordered" evidence="1">
    <location>
        <begin position="1"/>
        <end position="86"/>
    </location>
</feature>
<proteinExistence type="predicted"/>
<dbReference type="HOGENOM" id="CLU_007520_1_2_1"/>
<name>D8Q907_SCHCM</name>
<feature type="region of interest" description="Disordered" evidence="1">
    <location>
        <begin position="1164"/>
        <end position="1218"/>
    </location>
</feature>
<feature type="compositionally biased region" description="Low complexity" evidence="1">
    <location>
        <begin position="1164"/>
        <end position="1174"/>
    </location>
</feature>
<feature type="compositionally biased region" description="Polar residues" evidence="1">
    <location>
        <begin position="1"/>
        <end position="20"/>
    </location>
</feature>
<dbReference type="InParanoid" id="D8Q907"/>
<dbReference type="PANTHER" id="PTHR33099:SF7">
    <property type="entry name" value="MYND-TYPE DOMAIN-CONTAINING PROTEIN"/>
    <property type="match status" value="1"/>
</dbReference>
<dbReference type="PANTHER" id="PTHR33099">
    <property type="entry name" value="FE2OG DIOXYGENASE DOMAIN-CONTAINING PROTEIN"/>
    <property type="match status" value="1"/>
</dbReference>
<sequence length="1218" mass="132994">MSDLEGSTENETSRASSSSPMEDIKMSQPSDEDSDAYMSDSRNDVAENVDSLEETTASQARSPAGDASSDDEDEAPVENPSTDICGDLENALDGELSETFTGSFAYERTYLDAPIPGLNLLANDIGPIGLPLNEREANIVKSGCKQAPFGKGERTVIDKSVRDTWEMDASMVQFNNPAWNDYVGRVLWDVCNALGVDMKVSKPHCELYKLLLYETGSHFLPHVDTEKVGTMFATIIIVLPSPFTGGAAHLSHGNLSEVFDCSANSAHQTTVLAWYTDVKHSIKPITSGYRLALSYNVYHTKNALRPSLPTNHSAVTALRHVLLSWKQMNRLDAPRKMIYLLDHQYSQANKKGSALKGLDAHKMAILQMLAKQHGFRLGLASLETYIAGSADDEFGGYGGYSGRVSFGDVGEQTTKITNLTDLDGHFIKDVVDFDEENNECIPRELTDAVENGKVDKEEYEGYSGNEAGSLERWYRRTVLIIWPLKFDINKTLNDDVEDAIQQLNKVTTNTARKSDRHFVEFLFDYMEAADSKHSGIAPAICHAACQWSDCDLFLEVRETCGIHGVGSIAPADVASAAQAFGLDTVKPFVEDMLSTEKLNARRFQFLDNLEATCATLDEPLKSQVLEWLAGQRKWCFEHLLPFQKDDKQLLLETAYLNGGLPLLRDTFVPQIKAIAGPSFISRFAMQLHAELLKADTTEDDKAALAQIVSNLLTTAISKVDFFAKTKEIAPPRPSYTYYSSQKASKVPDPQTTMRYIDMCLRTGNDGLVEAIVGRLTDVAGVAPAVLYERADGVLLPLLPLVVAKMDARPANAPVVPGMQKLFDQTIQIYLGSLSHANPSEENVRTLIQLCILRRGTGLLVNTIWPALKHTHSSVMLAFLREVKEKRAQIPVSEGAASIDWLILDIVKRIIKKSAMQGYQITRSVIDLLKLCASNGHPELYGSVLIRLMDKTAINADNISNVLVPLIPALRQFLFDHKTPIHAEPFASLFTTIVGAWTKHILGPKPANATSNLITRLEGHRCSCRECTSAFNWLANGSGKSLALKGIGATSRKHLEKELTAYATGAATWTMLPGRPQGLRVSAGIDERGDLANGAQVVKADAIYTPVEWRARHAKGASILKSISSDQQELRRVFGAHYQVIMGALEGSPALQNQAANLPFKAPATPAAPAAAAGPSTGGTQAGQPGTTSQHASSSAPPTRKRKASYDPSTVIDLSNDSP</sequence>
<dbReference type="EMBL" id="GL377308">
    <property type="protein sequence ID" value="EFI95156.1"/>
    <property type="molecule type" value="Genomic_DNA"/>
</dbReference>
<dbReference type="Proteomes" id="UP000007431">
    <property type="component" value="Unassembled WGS sequence"/>
</dbReference>